<dbReference type="Gene3D" id="3.40.50.300">
    <property type="entry name" value="P-loop containing nucleotide triphosphate hydrolases"/>
    <property type="match status" value="1"/>
</dbReference>
<dbReference type="EMBL" id="JBHRYA010000002">
    <property type="protein sequence ID" value="MFC3715156.1"/>
    <property type="molecule type" value="Genomic_DNA"/>
</dbReference>
<comment type="caution">
    <text evidence="8">The sequence shown here is derived from an EMBL/GenBank/DDBJ whole genome shotgun (WGS) entry which is preliminary data.</text>
</comment>
<gene>
    <name evidence="8" type="ORF">ACFONC_03200</name>
</gene>
<feature type="transmembrane region" description="Helical" evidence="7">
    <location>
        <begin position="70"/>
        <end position="91"/>
    </location>
</feature>
<keyword evidence="4 7" id="KW-0812">Transmembrane</keyword>
<dbReference type="PANTHER" id="PTHR37937">
    <property type="entry name" value="CONJUGATIVE TRANSFER: DNA TRANSPORT"/>
    <property type="match status" value="1"/>
</dbReference>
<evidence type="ECO:0000256" key="4">
    <source>
        <dbReference type="ARBA" id="ARBA00022692"/>
    </source>
</evidence>
<dbReference type="InterPro" id="IPR051539">
    <property type="entry name" value="T4SS-coupling_protein"/>
</dbReference>
<sequence>MTQRTAAPIWVRALLVVILAVAAVPGWLYAAGYITTAILFRGADTAPKVELMTWPSYYKHYRDVKKVAGALKLGGLGATVPFAIFIALIFLKPKQSLHGDAKWGTRRDAKKAGLLDGGDDGIIIGKLGNDYLTAGLKQYPHVMLAAPTGSGKGVGVVLPNLFNWNHSVIVLDIKLENWTLTAGFRKKHGHEVYLFNPLDPKRLTHRWNPLAYISEDPNLRVDDVQAIGQILFPDIDGTDPIWSASCRSLFTGLVLYLIETPGKPVTLGQVAREAYSGDDKRWKKIVEARKTEGNPLSEACANSLLDYVNTSDNTRTSIRKTFTSRFDLFTNPIIDAATSANDFDISAVRKRRISIYLGITPNTLDRLAPLLNLFFQQVVDLNTRQLPEHNPELKVQCLLMPDEFRSLGKMKVLVNGIAFFRGYGLRVLPIFQAPSQVREVYGDDAAKTFFKNHHIRIAYTPADIDDATEVSRELGNFTYKATSKSKPMAFSKGNQSQSESDQARALLLPQEVKDIGEDEEIVFAKGCKPLRVTKIRWYQDPTFKDRVMPPPVLAPAPLPERGEVENPEEWADVDAGDVETLYDRPASDFSLDFSNVEIPKGELSETEAESLADELYASLVR</sequence>
<dbReference type="RefSeq" id="WP_386742258.1">
    <property type="nucleotide sequence ID" value="NZ_JBHRYA010000002.1"/>
</dbReference>
<keyword evidence="9" id="KW-1185">Reference proteome</keyword>
<comment type="similarity">
    <text evidence="2">Belongs to the VirD4/TraG family.</text>
</comment>
<evidence type="ECO:0000313" key="9">
    <source>
        <dbReference type="Proteomes" id="UP001595705"/>
    </source>
</evidence>
<organism evidence="8 9">
    <name type="scientific">Luteimonas soli</name>
    <dbReference type="NCBI Taxonomy" id="1648966"/>
    <lineage>
        <taxon>Bacteria</taxon>
        <taxon>Pseudomonadati</taxon>
        <taxon>Pseudomonadota</taxon>
        <taxon>Gammaproteobacteria</taxon>
        <taxon>Lysobacterales</taxon>
        <taxon>Lysobacteraceae</taxon>
        <taxon>Luteimonas</taxon>
    </lineage>
</organism>
<evidence type="ECO:0000256" key="2">
    <source>
        <dbReference type="ARBA" id="ARBA00008806"/>
    </source>
</evidence>
<dbReference type="SUPFAM" id="SSF52540">
    <property type="entry name" value="P-loop containing nucleoside triphosphate hydrolases"/>
    <property type="match status" value="1"/>
</dbReference>
<evidence type="ECO:0000256" key="3">
    <source>
        <dbReference type="ARBA" id="ARBA00022475"/>
    </source>
</evidence>
<evidence type="ECO:0000256" key="1">
    <source>
        <dbReference type="ARBA" id="ARBA00004651"/>
    </source>
</evidence>
<evidence type="ECO:0000256" key="6">
    <source>
        <dbReference type="ARBA" id="ARBA00023136"/>
    </source>
</evidence>
<keyword evidence="3" id="KW-1003">Cell membrane</keyword>
<evidence type="ECO:0000256" key="7">
    <source>
        <dbReference type="SAM" id="Phobius"/>
    </source>
</evidence>
<protein>
    <submittedName>
        <fullName evidence="8">Type IV secretory system conjugative DNA transfer family protein</fullName>
    </submittedName>
</protein>
<dbReference type="InterPro" id="IPR027417">
    <property type="entry name" value="P-loop_NTPase"/>
</dbReference>
<keyword evidence="6 7" id="KW-0472">Membrane</keyword>
<evidence type="ECO:0000313" key="8">
    <source>
        <dbReference type="EMBL" id="MFC3715156.1"/>
    </source>
</evidence>
<dbReference type="InterPro" id="IPR003688">
    <property type="entry name" value="TraG/VirD4"/>
</dbReference>
<reference evidence="9" key="1">
    <citation type="journal article" date="2019" name="Int. J. Syst. Evol. Microbiol.">
        <title>The Global Catalogue of Microorganisms (GCM) 10K type strain sequencing project: providing services to taxonomists for standard genome sequencing and annotation.</title>
        <authorList>
            <consortium name="The Broad Institute Genomics Platform"/>
            <consortium name="The Broad Institute Genome Sequencing Center for Infectious Disease"/>
            <person name="Wu L."/>
            <person name="Ma J."/>
        </authorList>
    </citation>
    <scope>NUCLEOTIDE SEQUENCE [LARGE SCALE GENOMIC DNA]</scope>
    <source>
        <strain evidence="9">KCTC 42441</strain>
    </source>
</reference>
<name>A0ABV7XG71_9GAMM</name>
<dbReference type="CDD" id="cd01127">
    <property type="entry name" value="TrwB_TraG_TraD_VirD4"/>
    <property type="match status" value="2"/>
</dbReference>
<proteinExistence type="inferred from homology"/>
<dbReference type="PANTHER" id="PTHR37937:SF1">
    <property type="entry name" value="CONJUGATIVE TRANSFER: DNA TRANSPORT"/>
    <property type="match status" value="1"/>
</dbReference>
<comment type="subcellular location">
    <subcellularLocation>
        <location evidence="1">Cell membrane</location>
        <topology evidence="1">Multi-pass membrane protein</topology>
    </subcellularLocation>
</comment>
<evidence type="ECO:0000256" key="5">
    <source>
        <dbReference type="ARBA" id="ARBA00022989"/>
    </source>
</evidence>
<dbReference type="Proteomes" id="UP001595705">
    <property type="component" value="Unassembled WGS sequence"/>
</dbReference>
<accession>A0ABV7XG71</accession>
<keyword evidence="5 7" id="KW-1133">Transmembrane helix</keyword>
<dbReference type="Pfam" id="PF02534">
    <property type="entry name" value="T4SS-DNA_transf"/>
    <property type="match status" value="1"/>
</dbReference>